<keyword evidence="5 18" id="KW-0479">Metal-binding</keyword>
<dbReference type="InterPro" id="IPR001128">
    <property type="entry name" value="Cyt_P450"/>
</dbReference>
<evidence type="ECO:0000313" key="20">
    <source>
        <dbReference type="Proteomes" id="UP000282551"/>
    </source>
</evidence>
<gene>
    <name evidence="19" type="primary">camC_2</name>
    <name evidence="19" type="ORF">NCTC10485_03548</name>
</gene>
<evidence type="ECO:0000256" key="8">
    <source>
        <dbReference type="ARBA" id="ARBA00023004"/>
    </source>
</evidence>
<evidence type="ECO:0000256" key="5">
    <source>
        <dbReference type="ARBA" id="ARBA00022723"/>
    </source>
</evidence>
<keyword evidence="7 18" id="KW-0560">Oxidoreductase</keyword>
<organism evidence="19 20">
    <name type="scientific">Mycolicibacterium chitae</name>
    <name type="common">Mycobacterium chitae</name>
    <dbReference type="NCBI Taxonomy" id="1792"/>
    <lineage>
        <taxon>Bacteria</taxon>
        <taxon>Bacillati</taxon>
        <taxon>Actinomycetota</taxon>
        <taxon>Actinomycetes</taxon>
        <taxon>Mycobacteriales</taxon>
        <taxon>Mycobacteriaceae</taxon>
        <taxon>Mycolicibacterium</taxon>
    </lineage>
</organism>
<comment type="cofactor">
    <cofactor evidence="1">
        <name>heme</name>
        <dbReference type="ChEBI" id="CHEBI:30413"/>
    </cofactor>
</comment>
<keyword evidence="9 18" id="KW-0503">Monooxygenase</keyword>
<evidence type="ECO:0000256" key="12">
    <source>
        <dbReference type="ARBA" id="ARBA00023221"/>
    </source>
</evidence>
<keyword evidence="3" id="KW-0153">Cholesterol metabolism</keyword>
<dbReference type="GO" id="GO:0005506">
    <property type="term" value="F:iron ion binding"/>
    <property type="evidence" value="ECO:0007669"/>
    <property type="project" value="InterPro"/>
</dbReference>
<dbReference type="FunFam" id="1.10.630.10:FF:000018">
    <property type="entry name" value="Cytochrome P450 monooxygenase"/>
    <property type="match status" value="1"/>
</dbReference>
<keyword evidence="8 18" id="KW-0408">Iron</keyword>
<dbReference type="OrthoDB" id="3599725at2"/>
<dbReference type="Gene3D" id="1.10.630.10">
    <property type="entry name" value="Cytochrome P450"/>
    <property type="match status" value="1"/>
</dbReference>
<evidence type="ECO:0000313" key="19">
    <source>
        <dbReference type="EMBL" id="VEG49241.1"/>
    </source>
</evidence>
<keyword evidence="6" id="KW-0442">Lipid degradation</keyword>
<dbReference type="GO" id="GO:0008203">
    <property type="term" value="P:cholesterol metabolic process"/>
    <property type="evidence" value="ECO:0007669"/>
    <property type="project" value="UniProtKB-KW"/>
</dbReference>
<dbReference type="Proteomes" id="UP000282551">
    <property type="component" value="Chromosome"/>
</dbReference>
<evidence type="ECO:0000256" key="3">
    <source>
        <dbReference type="ARBA" id="ARBA00022548"/>
    </source>
</evidence>
<evidence type="ECO:0000256" key="6">
    <source>
        <dbReference type="ARBA" id="ARBA00022963"/>
    </source>
</evidence>
<dbReference type="RefSeq" id="WP_126334939.1">
    <property type="nucleotide sequence ID" value="NZ_AP022604.1"/>
</dbReference>
<accession>A0A448IA20</accession>
<dbReference type="GO" id="GO:0016705">
    <property type="term" value="F:oxidoreductase activity, acting on paired donors, with incorporation or reduction of molecular oxygen"/>
    <property type="evidence" value="ECO:0007669"/>
    <property type="project" value="InterPro"/>
</dbReference>
<keyword evidence="11" id="KW-1207">Sterol metabolism</keyword>
<evidence type="ECO:0000256" key="16">
    <source>
        <dbReference type="ARBA" id="ARBA00082981"/>
    </source>
</evidence>
<dbReference type="GO" id="GO:0016042">
    <property type="term" value="P:lipid catabolic process"/>
    <property type="evidence" value="ECO:0007669"/>
    <property type="project" value="UniProtKB-KW"/>
</dbReference>
<dbReference type="GO" id="GO:0020037">
    <property type="term" value="F:heme binding"/>
    <property type="evidence" value="ECO:0007669"/>
    <property type="project" value="InterPro"/>
</dbReference>
<dbReference type="InterPro" id="IPR036396">
    <property type="entry name" value="Cyt_P450_sf"/>
</dbReference>
<dbReference type="PROSITE" id="PS00086">
    <property type="entry name" value="CYTOCHROME_P450"/>
    <property type="match status" value="1"/>
</dbReference>
<evidence type="ECO:0000256" key="14">
    <source>
        <dbReference type="ARBA" id="ARBA00070775"/>
    </source>
</evidence>
<keyword evidence="10" id="KW-0443">Lipid metabolism</keyword>
<dbReference type="PANTHER" id="PTHR46696:SF6">
    <property type="entry name" value="P450, PUTATIVE (EUROFUNG)-RELATED"/>
    <property type="match status" value="1"/>
</dbReference>
<evidence type="ECO:0000256" key="1">
    <source>
        <dbReference type="ARBA" id="ARBA00001971"/>
    </source>
</evidence>
<dbReference type="EMBL" id="LR134355">
    <property type="protein sequence ID" value="VEG49241.1"/>
    <property type="molecule type" value="Genomic_DNA"/>
</dbReference>
<evidence type="ECO:0000256" key="9">
    <source>
        <dbReference type="ARBA" id="ARBA00023033"/>
    </source>
</evidence>
<comment type="similarity">
    <text evidence="2 18">Belongs to the cytochrome P450 family.</text>
</comment>
<dbReference type="PRINTS" id="PR00359">
    <property type="entry name" value="BP450"/>
</dbReference>
<dbReference type="PANTHER" id="PTHR46696">
    <property type="entry name" value="P450, PUTATIVE (EUROFUNG)-RELATED"/>
    <property type="match status" value="1"/>
</dbReference>
<evidence type="ECO:0000256" key="13">
    <source>
        <dbReference type="ARBA" id="ARBA00049645"/>
    </source>
</evidence>
<evidence type="ECO:0000256" key="7">
    <source>
        <dbReference type="ARBA" id="ARBA00023002"/>
    </source>
</evidence>
<name>A0A448IA20_MYCCI</name>
<reference evidence="19 20" key="1">
    <citation type="submission" date="2018-12" db="EMBL/GenBank/DDBJ databases">
        <authorList>
            <consortium name="Pathogen Informatics"/>
        </authorList>
    </citation>
    <scope>NUCLEOTIDE SEQUENCE [LARGE SCALE GENOMIC DNA]</scope>
    <source>
        <strain evidence="19 20">NCTC10485</strain>
    </source>
</reference>
<dbReference type="GO" id="GO:0004497">
    <property type="term" value="F:monooxygenase activity"/>
    <property type="evidence" value="ECO:0007669"/>
    <property type="project" value="UniProtKB-KW"/>
</dbReference>
<evidence type="ECO:0000256" key="17">
    <source>
        <dbReference type="ARBA" id="ARBA00083909"/>
    </source>
</evidence>
<dbReference type="InterPro" id="IPR002397">
    <property type="entry name" value="Cyt_P450_B"/>
</dbReference>
<dbReference type="SUPFAM" id="SSF48264">
    <property type="entry name" value="Cytochrome P450"/>
    <property type="match status" value="1"/>
</dbReference>
<dbReference type="AlphaFoldDB" id="A0A448IA20"/>
<evidence type="ECO:0000256" key="4">
    <source>
        <dbReference type="ARBA" id="ARBA00022617"/>
    </source>
</evidence>
<protein>
    <recommendedName>
        <fullName evidence="14">Steroid C26-monooxygenase</fullName>
    </recommendedName>
    <alternativeName>
        <fullName evidence="15">Cholest-4-en-3-one C26-monooxygenase</fullName>
    </alternativeName>
    <alternativeName>
        <fullName evidence="17">Cholesterol C26-monooxygenase</fullName>
    </alternativeName>
    <alternativeName>
        <fullName evidence="16">Steroid C27-monooxygenase</fullName>
    </alternativeName>
</protein>
<evidence type="ECO:0000256" key="10">
    <source>
        <dbReference type="ARBA" id="ARBA00023098"/>
    </source>
</evidence>
<dbReference type="PRINTS" id="PR00385">
    <property type="entry name" value="P450"/>
</dbReference>
<evidence type="ECO:0000256" key="2">
    <source>
        <dbReference type="ARBA" id="ARBA00010617"/>
    </source>
</evidence>
<comment type="pathway">
    <text evidence="13">Steroid metabolism; cholesterol degradation.</text>
</comment>
<evidence type="ECO:0000256" key="18">
    <source>
        <dbReference type="RuleBase" id="RU000461"/>
    </source>
</evidence>
<evidence type="ECO:0000256" key="11">
    <source>
        <dbReference type="ARBA" id="ARBA00023166"/>
    </source>
</evidence>
<keyword evidence="4 18" id="KW-0349">Heme</keyword>
<evidence type="ECO:0000256" key="15">
    <source>
        <dbReference type="ARBA" id="ARBA00079588"/>
    </source>
</evidence>
<dbReference type="Pfam" id="PF00067">
    <property type="entry name" value="p450"/>
    <property type="match status" value="1"/>
</dbReference>
<sequence>MTATTTDIPERLRVDFDIFDPALTSPADRFQEEIAKLAGIGPVVYSSAYGGHWIVTGYEEIQQILRDADLFSSYPNDIRPNDQGKIVPLELDPPEHTAFRQAMQPLFSPRRMKALETIIRETTGELLDGFAMRGSAEFVAEFAHELPTRMFLGLMDLPLRDAPLFTEASDTFLQGKPELGEEASRQATIDAMMQMHGYFAGVVEERRNRPEPGSDVTSQIIHTPIELQGERRLLTDAELSNMFFLLLLGGLHTVQGSLAWGLLYLANNPEQRQKLIDNPGLAPAAVEEILRIEAAVSMGRSARRDTVIAGVPIKAGDQLLLSLTAANRDAHEFDNPTRFEIERKPNRHLSFGSGPHRCIGSHLARIELVVAMQEIHRRIPDYRLDPSDPPVWHPAQTRGVVKMPILFTPES</sequence>
<keyword evidence="12" id="KW-0753">Steroid metabolism</keyword>
<dbReference type="InterPro" id="IPR017972">
    <property type="entry name" value="Cyt_P450_CS"/>
</dbReference>
<keyword evidence="20" id="KW-1185">Reference proteome</keyword>
<proteinExistence type="inferred from homology"/>